<dbReference type="AlphaFoldDB" id="A0A0V0IMD6"/>
<proteinExistence type="predicted"/>
<reference evidence="2" key="1">
    <citation type="submission" date="2015-12" db="EMBL/GenBank/DDBJ databases">
        <title>Gene expression during late stages of embryo sac development: a critical building block for successful pollen-pistil interactions.</title>
        <authorList>
            <person name="Liu Y."/>
            <person name="Joly V."/>
            <person name="Sabar M."/>
            <person name="Matton D.P."/>
        </authorList>
    </citation>
    <scope>NUCLEOTIDE SEQUENCE</scope>
</reference>
<keyword evidence="1" id="KW-1133">Transmembrane helix</keyword>
<evidence type="ECO:0000313" key="2">
    <source>
        <dbReference type="EMBL" id="JAP33241.1"/>
    </source>
</evidence>
<dbReference type="EMBL" id="GEDG01005207">
    <property type="protein sequence ID" value="JAP33241.1"/>
    <property type="molecule type" value="Transcribed_RNA"/>
</dbReference>
<name>A0A0V0IMD6_SOLCH</name>
<evidence type="ECO:0000256" key="1">
    <source>
        <dbReference type="SAM" id="Phobius"/>
    </source>
</evidence>
<sequence length="85" mass="10018">MIYSLIPTCWHSNYHSCCVSELFSFFLWKLISSKRTFDRALALKHGKLEPFVFASYHRTKNNYGRSYLCFSALLIVFTPFILLVQ</sequence>
<organism evidence="2">
    <name type="scientific">Solanum chacoense</name>
    <name type="common">Chaco potato</name>
    <dbReference type="NCBI Taxonomy" id="4108"/>
    <lineage>
        <taxon>Eukaryota</taxon>
        <taxon>Viridiplantae</taxon>
        <taxon>Streptophyta</taxon>
        <taxon>Embryophyta</taxon>
        <taxon>Tracheophyta</taxon>
        <taxon>Spermatophyta</taxon>
        <taxon>Magnoliopsida</taxon>
        <taxon>eudicotyledons</taxon>
        <taxon>Gunneridae</taxon>
        <taxon>Pentapetalae</taxon>
        <taxon>asterids</taxon>
        <taxon>lamiids</taxon>
        <taxon>Solanales</taxon>
        <taxon>Solanaceae</taxon>
        <taxon>Solanoideae</taxon>
        <taxon>Solaneae</taxon>
        <taxon>Solanum</taxon>
    </lineage>
</organism>
<keyword evidence="1" id="KW-0812">Transmembrane</keyword>
<accession>A0A0V0IMD6</accession>
<feature type="transmembrane region" description="Helical" evidence="1">
    <location>
        <begin position="67"/>
        <end position="84"/>
    </location>
</feature>
<protein>
    <submittedName>
        <fullName evidence="2">Putative ovule protein</fullName>
    </submittedName>
</protein>
<keyword evidence="1" id="KW-0472">Membrane</keyword>